<feature type="compositionally biased region" description="Basic residues" evidence="1">
    <location>
        <begin position="78"/>
        <end position="92"/>
    </location>
</feature>
<gene>
    <name evidence="2" type="ORF">EHUX00137_LOCUS15565</name>
</gene>
<feature type="compositionally biased region" description="Basic and acidic residues" evidence="1">
    <location>
        <begin position="11"/>
        <end position="38"/>
    </location>
</feature>
<accession>A0A7S3WAG5</accession>
<feature type="compositionally biased region" description="Basic and acidic residues" evidence="1">
    <location>
        <begin position="65"/>
        <end position="77"/>
    </location>
</feature>
<dbReference type="EMBL" id="HBIR01020478">
    <property type="protein sequence ID" value="CAE0546382.1"/>
    <property type="molecule type" value="Transcribed_RNA"/>
</dbReference>
<organism evidence="2">
    <name type="scientific">Emiliania huxleyi</name>
    <name type="common">Coccolithophore</name>
    <name type="synonym">Pontosphaera huxleyi</name>
    <dbReference type="NCBI Taxonomy" id="2903"/>
    <lineage>
        <taxon>Eukaryota</taxon>
        <taxon>Haptista</taxon>
        <taxon>Haptophyta</taxon>
        <taxon>Prymnesiophyceae</taxon>
        <taxon>Isochrysidales</taxon>
        <taxon>Noelaerhabdaceae</taxon>
        <taxon>Emiliania</taxon>
    </lineage>
</organism>
<feature type="region of interest" description="Disordered" evidence="1">
    <location>
        <begin position="1"/>
        <end position="152"/>
    </location>
</feature>
<proteinExistence type="predicted"/>
<protein>
    <submittedName>
        <fullName evidence="2">Uncharacterized protein</fullName>
    </submittedName>
</protein>
<name>A0A7S3WAG5_EMIHU</name>
<evidence type="ECO:0000256" key="1">
    <source>
        <dbReference type="SAM" id="MobiDB-lite"/>
    </source>
</evidence>
<evidence type="ECO:0000313" key="2">
    <source>
        <dbReference type="EMBL" id="CAE0546382.1"/>
    </source>
</evidence>
<feature type="compositionally biased region" description="Low complexity" evidence="1">
    <location>
        <begin position="120"/>
        <end position="142"/>
    </location>
</feature>
<dbReference type="AlphaFoldDB" id="A0A7S3WAG5"/>
<sequence length="152" mass="17059">MASEAQKAAWRKYEKEKRLPRKDNRDRGKRDRTRDQQARRTHKKAAAILAAIAQEGPLISMARSEAQKAAERNYEKKRGPRKRIDKRKRGKRDRTSEQRDRRARKKAAAFAERAQEAAEDAATAAAAVDNEAAPASDSAAPALDVHDAALEM</sequence>
<reference evidence="2" key="1">
    <citation type="submission" date="2021-01" db="EMBL/GenBank/DDBJ databases">
        <authorList>
            <person name="Corre E."/>
            <person name="Pelletier E."/>
            <person name="Niang G."/>
            <person name="Scheremetjew M."/>
            <person name="Finn R."/>
            <person name="Kale V."/>
            <person name="Holt S."/>
            <person name="Cochrane G."/>
            <person name="Meng A."/>
            <person name="Brown T."/>
            <person name="Cohen L."/>
        </authorList>
    </citation>
    <scope>NUCLEOTIDE SEQUENCE</scope>
    <source>
        <strain evidence="2">379</strain>
    </source>
</reference>